<feature type="domain" description="NmrA-like" evidence="2">
    <location>
        <begin position="2"/>
        <end position="275"/>
    </location>
</feature>
<evidence type="ECO:0000313" key="4">
    <source>
        <dbReference type="Proteomes" id="UP000323454"/>
    </source>
</evidence>
<protein>
    <submittedName>
        <fullName evidence="3">SDR family oxidoreductase</fullName>
    </submittedName>
</protein>
<feature type="compositionally biased region" description="Basic and acidic residues" evidence="1">
    <location>
        <begin position="35"/>
        <end position="51"/>
    </location>
</feature>
<dbReference type="CDD" id="cd05269">
    <property type="entry name" value="TMR_SDR_a"/>
    <property type="match status" value="1"/>
</dbReference>
<dbReference type="InterPro" id="IPR008030">
    <property type="entry name" value="NmrA-like"/>
</dbReference>
<feature type="region of interest" description="Disordered" evidence="1">
    <location>
        <begin position="35"/>
        <end position="54"/>
    </location>
</feature>
<dbReference type="OrthoDB" id="3510772at2"/>
<organism evidence="3 4">
    <name type="scientific">Solihabitans fulvus</name>
    <dbReference type="NCBI Taxonomy" id="1892852"/>
    <lineage>
        <taxon>Bacteria</taxon>
        <taxon>Bacillati</taxon>
        <taxon>Actinomycetota</taxon>
        <taxon>Actinomycetes</taxon>
        <taxon>Pseudonocardiales</taxon>
        <taxon>Pseudonocardiaceae</taxon>
        <taxon>Solihabitans</taxon>
    </lineage>
</organism>
<reference evidence="3 4" key="2">
    <citation type="submission" date="2019-09" db="EMBL/GenBank/DDBJ databases">
        <authorList>
            <person name="Jin C."/>
        </authorList>
    </citation>
    <scope>NUCLEOTIDE SEQUENCE [LARGE SCALE GENOMIC DNA]</scope>
    <source>
        <strain evidence="3 4">AN110305</strain>
    </source>
</reference>
<reference evidence="3 4" key="1">
    <citation type="submission" date="2019-09" db="EMBL/GenBank/DDBJ databases">
        <title>Goodfellowia gen. nov., a new genus of the Pseudonocardineae related to Actinoalloteichus, containing Goodfellowia coeruleoviolacea gen. nov., comb. nov. gen. nov., comb. nov.</title>
        <authorList>
            <person name="Labeda D."/>
        </authorList>
    </citation>
    <scope>NUCLEOTIDE SEQUENCE [LARGE SCALE GENOMIC DNA]</scope>
    <source>
        <strain evidence="3 4">AN110305</strain>
    </source>
</reference>
<sequence length="286" mass="31034">MIVIMGATGPTGGALLDRLVALGVPSRALSRDPDRIRARFGDQTEARRADATEPDSLRAAFTGASQLFLTMVNSPAQVDIETRAIRIAVEAGVEHIVKLSAPNPAPDSPVAIARWHHAIEEVLRGSGVTHTELRPYAFMQKLVHLAPAVAARGVIHGAMRDAACNYIDCRDIGDVAAAALTRPEVAGGAYTLTGSRAVSYPELADLLSTLLDRRIRYVDLPPDQLRRDLVEHAGMPGWLAAHLVEIQQLAVDHLEEPTDTVARLLGRPPRTLEDFLRENLGHFRLP</sequence>
<dbReference type="SUPFAM" id="SSF51735">
    <property type="entry name" value="NAD(P)-binding Rossmann-fold domains"/>
    <property type="match status" value="1"/>
</dbReference>
<dbReference type="PANTHER" id="PTHR43162:SF1">
    <property type="entry name" value="PRESTALK A DIFFERENTIATION PROTEIN A"/>
    <property type="match status" value="1"/>
</dbReference>
<dbReference type="AlphaFoldDB" id="A0A5B2XP58"/>
<evidence type="ECO:0000259" key="2">
    <source>
        <dbReference type="Pfam" id="PF05368"/>
    </source>
</evidence>
<dbReference type="InterPro" id="IPR036291">
    <property type="entry name" value="NAD(P)-bd_dom_sf"/>
</dbReference>
<dbReference type="InterPro" id="IPR051604">
    <property type="entry name" value="Ergot_Alk_Oxidoreductase"/>
</dbReference>
<evidence type="ECO:0000313" key="3">
    <source>
        <dbReference type="EMBL" id="KAA2265698.1"/>
    </source>
</evidence>
<dbReference type="Gene3D" id="3.90.25.10">
    <property type="entry name" value="UDP-galactose 4-epimerase, domain 1"/>
    <property type="match status" value="1"/>
</dbReference>
<accession>A0A5B2XP58</accession>
<proteinExistence type="predicted"/>
<dbReference type="Proteomes" id="UP000323454">
    <property type="component" value="Unassembled WGS sequence"/>
</dbReference>
<name>A0A5B2XP58_9PSEU</name>
<gene>
    <name evidence="3" type="ORF">F0L68_03755</name>
</gene>
<evidence type="ECO:0000256" key="1">
    <source>
        <dbReference type="SAM" id="MobiDB-lite"/>
    </source>
</evidence>
<dbReference type="PANTHER" id="PTHR43162">
    <property type="match status" value="1"/>
</dbReference>
<dbReference type="Gene3D" id="3.40.50.720">
    <property type="entry name" value="NAD(P)-binding Rossmann-like Domain"/>
    <property type="match status" value="1"/>
</dbReference>
<comment type="caution">
    <text evidence="3">The sequence shown here is derived from an EMBL/GenBank/DDBJ whole genome shotgun (WGS) entry which is preliminary data.</text>
</comment>
<dbReference type="Pfam" id="PF05368">
    <property type="entry name" value="NmrA"/>
    <property type="match status" value="1"/>
</dbReference>
<dbReference type="EMBL" id="VUOB01000005">
    <property type="protein sequence ID" value="KAA2265698.1"/>
    <property type="molecule type" value="Genomic_DNA"/>
</dbReference>
<keyword evidence="4" id="KW-1185">Reference proteome</keyword>